<evidence type="ECO:0000256" key="6">
    <source>
        <dbReference type="RuleBase" id="RU366058"/>
    </source>
</evidence>
<comment type="similarity">
    <text evidence="6">Belongs to the TVP38/TMEM64 family.</text>
</comment>
<comment type="subcellular location">
    <subcellularLocation>
        <location evidence="1 6">Cell membrane</location>
        <topology evidence="1 6">Multi-pass membrane protein</topology>
    </subcellularLocation>
</comment>
<dbReference type="PANTHER" id="PTHR12677:SF59">
    <property type="entry name" value="GOLGI APPARATUS MEMBRANE PROTEIN TVP38-RELATED"/>
    <property type="match status" value="1"/>
</dbReference>
<sequence>MKTEKIDHKIKIKLVVMIIIISGIVILGINFAPWIIEKVKKPEALREYLRSFGGLGFLMYILLQAVHVLLVVIPGDIFNVCGGFIYGIPLGFLLSMVGLMLGTVCAFYISRLFGYEFISRFIPKDKIDKIEKILNSTKGMLGMLIICLIPVIPKDLMMYIAGLTPIKASKLFFVYGLSRIPGTLIWVSVGAQVYDKNILGIIITLIGLILLISTGLLLQNRYKRKQNNV</sequence>
<keyword evidence="2 6" id="KW-1003">Cell membrane</keyword>
<name>A0A6N2ZZ64_CLOBU</name>
<feature type="transmembrane region" description="Helical" evidence="6">
    <location>
        <begin position="140"/>
        <end position="160"/>
    </location>
</feature>
<dbReference type="PANTHER" id="PTHR12677">
    <property type="entry name" value="GOLGI APPARATUS MEMBRANE PROTEIN TVP38-RELATED"/>
    <property type="match status" value="1"/>
</dbReference>
<keyword evidence="4 6" id="KW-1133">Transmembrane helix</keyword>
<feature type="transmembrane region" description="Helical" evidence="6">
    <location>
        <begin position="172"/>
        <end position="192"/>
    </location>
</feature>
<evidence type="ECO:0000256" key="3">
    <source>
        <dbReference type="ARBA" id="ARBA00022692"/>
    </source>
</evidence>
<dbReference type="Pfam" id="PF09335">
    <property type="entry name" value="VTT_dom"/>
    <property type="match status" value="1"/>
</dbReference>
<feature type="transmembrane region" description="Helical" evidence="6">
    <location>
        <begin position="48"/>
        <end position="72"/>
    </location>
</feature>
<evidence type="ECO:0000256" key="1">
    <source>
        <dbReference type="ARBA" id="ARBA00004651"/>
    </source>
</evidence>
<dbReference type="AlphaFoldDB" id="A0A6N2ZZ64"/>
<dbReference type="RefSeq" id="WP_156736336.1">
    <property type="nucleotide sequence ID" value="NZ_CACRTU010000009.1"/>
</dbReference>
<protein>
    <recommendedName>
        <fullName evidence="6">TVP38/TMEM64 family membrane protein</fullName>
    </recommendedName>
</protein>
<keyword evidence="3 6" id="KW-0812">Transmembrane</keyword>
<dbReference type="InterPro" id="IPR015414">
    <property type="entry name" value="TMEM64"/>
</dbReference>
<accession>A0A6N2ZZ64</accession>
<evidence type="ECO:0000313" key="8">
    <source>
        <dbReference type="EMBL" id="VYT83923.1"/>
    </source>
</evidence>
<dbReference type="GO" id="GO:0005886">
    <property type="term" value="C:plasma membrane"/>
    <property type="evidence" value="ECO:0007669"/>
    <property type="project" value="UniProtKB-SubCell"/>
</dbReference>
<evidence type="ECO:0000256" key="5">
    <source>
        <dbReference type="ARBA" id="ARBA00023136"/>
    </source>
</evidence>
<feature type="transmembrane region" description="Helical" evidence="6">
    <location>
        <begin position="12"/>
        <end position="36"/>
    </location>
</feature>
<evidence type="ECO:0000256" key="4">
    <source>
        <dbReference type="ARBA" id="ARBA00022989"/>
    </source>
</evidence>
<organism evidence="8">
    <name type="scientific">Clostridium butyricum</name>
    <dbReference type="NCBI Taxonomy" id="1492"/>
    <lineage>
        <taxon>Bacteria</taxon>
        <taxon>Bacillati</taxon>
        <taxon>Bacillota</taxon>
        <taxon>Clostridia</taxon>
        <taxon>Eubacteriales</taxon>
        <taxon>Clostridiaceae</taxon>
        <taxon>Clostridium</taxon>
    </lineage>
</organism>
<dbReference type="EMBL" id="CACRTU010000009">
    <property type="protein sequence ID" value="VYT83923.1"/>
    <property type="molecule type" value="Genomic_DNA"/>
</dbReference>
<feature type="transmembrane region" description="Helical" evidence="6">
    <location>
        <begin position="198"/>
        <end position="218"/>
    </location>
</feature>
<feature type="transmembrane region" description="Helical" evidence="6">
    <location>
        <begin position="84"/>
        <end position="109"/>
    </location>
</feature>
<evidence type="ECO:0000259" key="7">
    <source>
        <dbReference type="Pfam" id="PF09335"/>
    </source>
</evidence>
<proteinExistence type="inferred from homology"/>
<gene>
    <name evidence="8" type="primary">ydjZ_2</name>
    <name evidence="8" type="ORF">CBLFYP62_00868</name>
</gene>
<feature type="domain" description="VTT" evidence="7">
    <location>
        <begin position="73"/>
        <end position="192"/>
    </location>
</feature>
<evidence type="ECO:0000256" key="2">
    <source>
        <dbReference type="ARBA" id="ARBA00022475"/>
    </source>
</evidence>
<keyword evidence="5 6" id="KW-0472">Membrane</keyword>
<dbReference type="InterPro" id="IPR032816">
    <property type="entry name" value="VTT_dom"/>
</dbReference>
<reference evidence="8" key="1">
    <citation type="submission" date="2019-11" db="EMBL/GenBank/DDBJ databases">
        <authorList>
            <person name="Feng L."/>
        </authorList>
    </citation>
    <scope>NUCLEOTIDE SEQUENCE</scope>
    <source>
        <strain evidence="8">CButyricumLFYP62</strain>
    </source>
</reference>